<dbReference type="STRING" id="571915.CMUST_06665"/>
<dbReference type="KEGG" id="cmv:CMUST_06665"/>
<keyword evidence="2" id="KW-1185">Reference proteome</keyword>
<evidence type="ECO:0000313" key="1">
    <source>
        <dbReference type="EMBL" id="AKK05668.1"/>
    </source>
</evidence>
<evidence type="ECO:0008006" key="3">
    <source>
        <dbReference type="Google" id="ProtNLM"/>
    </source>
</evidence>
<reference evidence="1 2" key="1">
    <citation type="journal article" date="2015" name="Genome Announc.">
        <title>Complete Genome Sequence of the Type Strain Corynebacterium mustelae DSM 45274, Isolated from Various Tissues of a Male Ferret with Lethal Sepsis.</title>
        <authorList>
            <person name="Ruckert C."/>
            <person name="Eimer J."/>
            <person name="Winkler A."/>
            <person name="Tauch A."/>
        </authorList>
    </citation>
    <scope>NUCLEOTIDE SEQUENCE [LARGE SCALE GENOMIC DNA]</scope>
    <source>
        <strain evidence="1 2">DSM 45274</strain>
    </source>
</reference>
<dbReference type="PATRIC" id="fig|571915.4.peg.1418"/>
<dbReference type="RefSeq" id="WP_047261838.1">
    <property type="nucleotide sequence ID" value="NZ_CP011542.1"/>
</dbReference>
<name>A0A0G3H1I9_9CORY</name>
<gene>
    <name evidence="1" type="ORF">CMUST_06665</name>
</gene>
<proteinExistence type="predicted"/>
<reference evidence="2" key="2">
    <citation type="submission" date="2015-05" db="EMBL/GenBank/DDBJ databases">
        <title>Complete genome sequence of Corynebacterium mustelae DSM 45274, isolated from various tissues of a male ferret with lethal sepsis.</title>
        <authorList>
            <person name="Ruckert C."/>
            <person name="Albersmeier A."/>
            <person name="Winkler A."/>
            <person name="Tauch A."/>
        </authorList>
    </citation>
    <scope>NUCLEOTIDE SEQUENCE [LARGE SCALE GENOMIC DNA]</scope>
    <source>
        <strain evidence="2">DSM 45274</strain>
    </source>
</reference>
<dbReference type="AlphaFoldDB" id="A0A0G3H1I9"/>
<organism evidence="1 2">
    <name type="scientific">Corynebacterium mustelae</name>
    <dbReference type="NCBI Taxonomy" id="571915"/>
    <lineage>
        <taxon>Bacteria</taxon>
        <taxon>Bacillati</taxon>
        <taxon>Actinomycetota</taxon>
        <taxon>Actinomycetes</taxon>
        <taxon>Mycobacteriales</taxon>
        <taxon>Corynebacteriaceae</taxon>
        <taxon>Corynebacterium</taxon>
    </lineage>
</organism>
<evidence type="ECO:0000313" key="2">
    <source>
        <dbReference type="Proteomes" id="UP000035199"/>
    </source>
</evidence>
<protein>
    <recommendedName>
        <fullName evidence="3">MalT-like TPR region domain-containing protein</fullName>
    </recommendedName>
</protein>
<dbReference type="Proteomes" id="UP000035199">
    <property type="component" value="Chromosome"/>
</dbReference>
<dbReference type="EMBL" id="CP011542">
    <property type="protein sequence ID" value="AKK05668.1"/>
    <property type="molecule type" value="Genomic_DNA"/>
</dbReference>
<accession>A0A0G3H1I9</accession>
<sequence length="389" mass="42601">MSVDKRKLPTLEQLHNGERLLIDAPTTPETTPARQAIAAAFDLWERGENAGALETTAKAARLAADDPAAKMQAALLRALITFDDDLIACTAAADECFDLAEAHDLPQVQAQAKYVSARAHRFAGQRTGAPELVCEAITICEEALETLRGKTECFDLEAEFIEAYQDIDPHAAATYATTLAETATTNEHKQRAFFLASWAFLAAGDAQRALGAADELAAVARTSLYTAPLDRQREAAEELYSCLEHAAKMRRFLPTPIADAEFHTAMRLIDEAETITQSYLIDEDFSATHWQRTTATTRGDLSCRLGRYDEGMAMLADAEAAAIAADCYQEASRINTIMRDYAKLHDKPATVRALAKRTLNYMCHGGECHDDAFWETAQAEATADLSWSA</sequence>